<dbReference type="AlphaFoldDB" id="B3T1P6"/>
<keyword evidence="1" id="KW-1133">Transmembrane helix</keyword>
<dbReference type="Pfam" id="PF07963">
    <property type="entry name" value="N_methyl"/>
    <property type="match status" value="1"/>
</dbReference>
<name>B3T1P6_9ZZZZ</name>
<sequence length="229" mass="26760">MRRIKHKAFTIIELLVVLVIIGIFSAIAYPNVSSWIADREVRKEVYDVVNLINERKSEVMNGKYGMVQIRLKPGVEIYNMTLDDFFNTYKNISANNKFKTNKICDYQWRGRGMSTLVRDRTAEMSLIVNSKESKVHVWPNTEAVMCITKEGIIKFSSSFSGEKNLSEGDPNSGERVEYFIFCSKTNTTQKTCKRNIREDYQYKITWNRTINSIRVYKYRKNGEWKLIDG</sequence>
<dbReference type="SUPFAM" id="SSF54523">
    <property type="entry name" value="Pili subunits"/>
    <property type="match status" value="1"/>
</dbReference>
<evidence type="ECO:0000256" key="1">
    <source>
        <dbReference type="SAM" id="Phobius"/>
    </source>
</evidence>
<organism evidence="2">
    <name type="scientific">uncultured marine microorganism HF4000_010L19</name>
    <dbReference type="NCBI Taxonomy" id="455518"/>
    <lineage>
        <taxon>unclassified sequences</taxon>
        <taxon>environmental samples</taxon>
    </lineage>
</organism>
<gene>
    <name evidence="2" type="ORF">ALOHA_HF4000010L19ctg1g19</name>
</gene>
<feature type="transmembrane region" description="Helical" evidence="1">
    <location>
        <begin position="12"/>
        <end position="32"/>
    </location>
</feature>
<dbReference type="InterPro" id="IPR045584">
    <property type="entry name" value="Pilin-like"/>
</dbReference>
<dbReference type="EMBL" id="EU016577">
    <property type="protein sequence ID" value="ABZ06505.1"/>
    <property type="molecule type" value="Genomic_DNA"/>
</dbReference>
<evidence type="ECO:0008006" key="3">
    <source>
        <dbReference type="Google" id="ProtNLM"/>
    </source>
</evidence>
<keyword evidence="1" id="KW-0472">Membrane</keyword>
<proteinExistence type="predicted"/>
<keyword evidence="1" id="KW-0812">Transmembrane</keyword>
<evidence type="ECO:0000313" key="2">
    <source>
        <dbReference type="EMBL" id="ABZ06505.1"/>
    </source>
</evidence>
<reference evidence="2" key="1">
    <citation type="journal article" date="2008" name="ISME J.">
        <title>Genomic patterns of recombination, clonal divergence and environment in marine microbial populations.</title>
        <authorList>
            <person name="Konstantinidis K.T."/>
            <person name="Delong E.F."/>
        </authorList>
    </citation>
    <scope>NUCLEOTIDE SEQUENCE</scope>
</reference>
<dbReference type="InterPro" id="IPR012902">
    <property type="entry name" value="N_methyl_site"/>
</dbReference>
<dbReference type="Gene3D" id="3.30.700.10">
    <property type="entry name" value="Glycoprotein, Type 4 Pilin"/>
    <property type="match status" value="1"/>
</dbReference>
<dbReference type="NCBIfam" id="TIGR02532">
    <property type="entry name" value="IV_pilin_GFxxxE"/>
    <property type="match status" value="1"/>
</dbReference>
<protein>
    <recommendedName>
        <fullName evidence="3">Pilin (Bacterial filament)</fullName>
    </recommendedName>
</protein>
<accession>B3T1P6</accession>